<evidence type="ECO:0000256" key="7">
    <source>
        <dbReference type="PIRSR" id="PIRSR038994-2"/>
    </source>
</evidence>
<feature type="domain" description="Amidohydrolase-related" evidence="9">
    <location>
        <begin position="55"/>
        <end position="383"/>
    </location>
</feature>
<dbReference type="AlphaFoldDB" id="F2F7J7"/>
<comment type="similarity">
    <text evidence="1 5">Belongs to the metallo-dependent hydrolases superfamily. NagA family.</text>
</comment>
<proteinExistence type="inferred from homology"/>
<dbReference type="InterPro" id="IPR032466">
    <property type="entry name" value="Metal_Hydrolase"/>
</dbReference>
<gene>
    <name evidence="10" type="ordered locus">SSIL_0499</name>
</gene>
<dbReference type="CDD" id="cd00854">
    <property type="entry name" value="NagA"/>
    <property type="match status" value="1"/>
</dbReference>
<feature type="active site" description="Proton donor/acceptor" evidence="6">
    <location>
        <position position="277"/>
    </location>
</feature>
<evidence type="ECO:0000256" key="5">
    <source>
        <dbReference type="PIRNR" id="PIRNR038994"/>
    </source>
</evidence>
<feature type="binding site" evidence="7">
    <location>
        <position position="254"/>
    </location>
    <ligand>
        <name>substrate</name>
    </ligand>
</feature>
<evidence type="ECO:0000256" key="4">
    <source>
        <dbReference type="ARBA" id="ARBA00023277"/>
    </source>
</evidence>
<keyword evidence="2 8" id="KW-0479">Metal-binding</keyword>
<name>F2F7J7_SOLSS</name>
<evidence type="ECO:0000256" key="1">
    <source>
        <dbReference type="ARBA" id="ARBA00010716"/>
    </source>
</evidence>
<dbReference type="PANTHER" id="PTHR11113">
    <property type="entry name" value="N-ACETYLGLUCOSAMINE-6-PHOSPHATE DEACETYLASE"/>
    <property type="match status" value="1"/>
</dbReference>
<keyword evidence="11" id="KW-1185">Reference proteome</keyword>
<dbReference type="RefSeq" id="WP_014822594.1">
    <property type="nucleotide sequence ID" value="NC_018065.1"/>
</dbReference>
<organism evidence="10 11">
    <name type="scientific">Solibacillus silvestris (strain StLB046)</name>
    <name type="common">Bacillus silvestris</name>
    <dbReference type="NCBI Taxonomy" id="1002809"/>
    <lineage>
        <taxon>Bacteria</taxon>
        <taxon>Bacillati</taxon>
        <taxon>Bacillota</taxon>
        <taxon>Bacilli</taxon>
        <taxon>Bacillales</taxon>
        <taxon>Caryophanaceae</taxon>
        <taxon>Solibacillus</taxon>
    </lineage>
</organism>
<feature type="binding site" evidence="7">
    <location>
        <begin position="223"/>
        <end position="224"/>
    </location>
    <ligand>
        <name>substrate</name>
    </ligand>
</feature>
<feature type="binding site" evidence="8">
    <location>
        <position position="132"/>
    </location>
    <ligand>
        <name>Zn(2+)</name>
        <dbReference type="ChEBI" id="CHEBI:29105"/>
    </ligand>
</feature>
<feature type="binding site" evidence="7">
    <location>
        <position position="231"/>
    </location>
    <ligand>
        <name>substrate</name>
    </ligand>
</feature>
<dbReference type="Pfam" id="PF01979">
    <property type="entry name" value="Amidohydro_1"/>
    <property type="match status" value="1"/>
</dbReference>
<dbReference type="GO" id="GO:0006046">
    <property type="term" value="P:N-acetylglucosamine catabolic process"/>
    <property type="evidence" value="ECO:0007669"/>
    <property type="project" value="TreeGrafter"/>
</dbReference>
<evidence type="ECO:0000313" key="11">
    <source>
        <dbReference type="Proteomes" id="UP000006691"/>
    </source>
</evidence>
<evidence type="ECO:0000256" key="6">
    <source>
        <dbReference type="PIRSR" id="PIRSR038994-1"/>
    </source>
</evidence>
<dbReference type="SUPFAM" id="SSF51338">
    <property type="entry name" value="Composite domain of metallo-dependent hydrolases"/>
    <property type="match status" value="1"/>
</dbReference>
<dbReference type="InterPro" id="IPR011059">
    <property type="entry name" value="Metal-dep_hydrolase_composite"/>
</dbReference>
<dbReference type="Gene3D" id="2.30.40.10">
    <property type="entry name" value="Urease, subunit C, domain 1"/>
    <property type="match status" value="1"/>
</dbReference>
<feature type="binding site" evidence="8">
    <location>
        <position position="198"/>
    </location>
    <ligand>
        <name>Zn(2+)</name>
        <dbReference type="ChEBI" id="CHEBI:29105"/>
    </ligand>
</feature>
<dbReference type="EMBL" id="AP012157">
    <property type="protein sequence ID" value="BAK14922.1"/>
    <property type="molecule type" value="Genomic_DNA"/>
</dbReference>
<reference evidence="10 11" key="2">
    <citation type="journal article" date="2012" name="J. Biosci. Bioeng.">
        <title>Complete genome sequence and characterization of the N-acylhomoserine lactone-degrading gene of the potato leaf-associated Solibacillus silvestris.</title>
        <authorList>
            <person name="Morohoshi T."/>
            <person name="Tominaga Y."/>
            <person name="Someya N."/>
            <person name="Ikeda T."/>
        </authorList>
    </citation>
    <scope>NUCLEOTIDE SEQUENCE [LARGE SCALE GENOMIC DNA]</scope>
    <source>
        <strain evidence="10 11">StLB046</strain>
    </source>
</reference>
<feature type="binding site" evidence="8">
    <location>
        <position position="220"/>
    </location>
    <ligand>
        <name>Zn(2+)</name>
        <dbReference type="ChEBI" id="CHEBI:29105"/>
    </ligand>
</feature>
<comment type="cofactor">
    <cofactor evidence="8">
        <name>a divalent metal cation</name>
        <dbReference type="ChEBI" id="CHEBI:60240"/>
    </cofactor>
    <text evidence="8">Binds 1 divalent metal cation per subunit.</text>
</comment>
<dbReference type="KEGG" id="siv:SSIL_0499"/>
<dbReference type="InterPro" id="IPR006680">
    <property type="entry name" value="Amidohydro-rel"/>
</dbReference>
<dbReference type="Proteomes" id="UP000006691">
    <property type="component" value="Chromosome"/>
</dbReference>
<feature type="binding site" evidence="7">
    <location>
        <begin position="311"/>
        <end position="313"/>
    </location>
    <ligand>
        <name>substrate</name>
    </ligand>
</feature>
<dbReference type="NCBIfam" id="TIGR00221">
    <property type="entry name" value="nagA"/>
    <property type="match status" value="1"/>
</dbReference>
<dbReference type="PATRIC" id="fig|1002809.3.peg.505"/>
<evidence type="ECO:0000256" key="8">
    <source>
        <dbReference type="PIRSR" id="PIRSR038994-3"/>
    </source>
</evidence>
<dbReference type="GO" id="GO:0008448">
    <property type="term" value="F:N-acetylglucosamine-6-phosphate deacetylase activity"/>
    <property type="evidence" value="ECO:0007669"/>
    <property type="project" value="InterPro"/>
</dbReference>
<keyword evidence="4 5" id="KW-0119">Carbohydrate metabolism</keyword>
<dbReference type="GO" id="GO:0046872">
    <property type="term" value="F:metal ion binding"/>
    <property type="evidence" value="ECO:0007669"/>
    <property type="project" value="UniProtKB-KW"/>
</dbReference>
<dbReference type="STRING" id="1002809.SSIL_0499"/>
<reference evidence="11" key="1">
    <citation type="submission" date="2011-04" db="EMBL/GenBank/DDBJ databases">
        <title>Genome sequence of Solibacillus silvestris StLB046.</title>
        <authorList>
            <person name="Morohoshi T."/>
            <person name="Someya N."/>
            <person name="Ikeda T."/>
        </authorList>
    </citation>
    <scope>NUCLEOTIDE SEQUENCE [LARGE SCALE GENOMIC DNA]</scope>
    <source>
        <strain evidence="11">StLB046</strain>
    </source>
</reference>
<evidence type="ECO:0000313" key="10">
    <source>
        <dbReference type="EMBL" id="BAK14922.1"/>
    </source>
</evidence>
<dbReference type="SUPFAM" id="SSF51556">
    <property type="entry name" value="Metallo-dependent hydrolases"/>
    <property type="match status" value="1"/>
</dbReference>
<dbReference type="eggNOG" id="COG1820">
    <property type="taxonomic scope" value="Bacteria"/>
</dbReference>
<dbReference type="PIRSF" id="PIRSF038994">
    <property type="entry name" value="NagA"/>
    <property type="match status" value="1"/>
</dbReference>
<accession>F2F7J7</accession>
<keyword evidence="3 5" id="KW-0378">Hydrolase</keyword>
<evidence type="ECO:0000256" key="3">
    <source>
        <dbReference type="ARBA" id="ARBA00022801"/>
    </source>
</evidence>
<dbReference type="Gene3D" id="3.20.20.140">
    <property type="entry name" value="Metal-dependent hydrolases"/>
    <property type="match status" value="1"/>
</dbReference>
<dbReference type="PANTHER" id="PTHR11113:SF14">
    <property type="entry name" value="N-ACETYLGLUCOSAMINE-6-PHOSPHATE DEACETYLASE"/>
    <property type="match status" value="1"/>
</dbReference>
<evidence type="ECO:0000256" key="2">
    <source>
        <dbReference type="ARBA" id="ARBA00022723"/>
    </source>
</evidence>
<evidence type="ECO:0000259" key="9">
    <source>
        <dbReference type="Pfam" id="PF01979"/>
    </source>
</evidence>
<protein>
    <submittedName>
        <fullName evidence="10">N-acetylglucosamine-6-phosphate deacetylase</fullName>
    </submittedName>
</protein>
<sequence length="394" mass="43595">MEKTWCIGPLQIVREQRIEDDCYAVIEGGKIVQFCKRGELPEQVELVETKTAYKMMPGMIDQHIHGISGADVMDGEESSLNTISTALAKHGVTTFLATTMTAEENQIKRVVQAIANMKNNVKGAKIAGIHLEGPFINPIQKGAQSDQFIIKPSVDKFDHLNRSAHYEIKLVTLAAEQDKGHKLATYLKHNGIVVSIGHSDATYAETKALLGQQLIQNATHFCNGMRPIHHREPGLQVALMQSECMLEIIADGFHIHPDMIRFIYDTIGEDRMILISDSMRATGLTDGIYDLGGQQVRVEDGLCKLVGSDALAGSTLNLNKARKNMKDWLGLSDVTLAKLTATNSAKLLGLFENKGSIEIDKDADFYIVNENEEVVLTVSEGNIIYENSNFKRRD</sequence>
<feature type="binding site" evidence="7">
    <location>
        <position position="143"/>
    </location>
    <ligand>
        <name>substrate</name>
    </ligand>
</feature>
<dbReference type="HOGENOM" id="CLU_032482_2_1_9"/>
<dbReference type="InterPro" id="IPR003764">
    <property type="entry name" value="GlcNAc_6-P_deAcase"/>
</dbReference>